<evidence type="ECO:0000313" key="7">
    <source>
        <dbReference type="Ensembl" id="ENSATEP00000074650.1"/>
    </source>
</evidence>
<sequence length="330" mass="35630">MEVTALCIKLLMIAMLLLCEHDQKVNADSLHIGPNRAQFFEYESVTFYCEGVSYCEIVHESKGKLSSCNKTNKRTATGSSCTLTHVYTDDSGEFWFETGGGKRSNSVNIIVSAGSVILEIPALPVMEGEAVTLTCRNKTTSSQTSAHFYHYGGLIGNSSAGNMIIHGVSKPDEGIYKCNISGAGESAESRLIVGDGQKETVTSPFKETFSLISNPWFILTVLFGVLLMLVGLLYFVRSSCQRGKENKVSPLRPEPGSTGNQTGSESINSTTSATAIYAVVTKNRKETEIDESPHRSVYYVLGLDADSQQLEPSVIPPSTGTNPPLTGDTL</sequence>
<dbReference type="PANTHER" id="PTHR11481">
    <property type="entry name" value="IMMUNOGLOBULIN FC RECEPTOR"/>
    <property type="match status" value="1"/>
</dbReference>
<dbReference type="SUPFAM" id="SSF48726">
    <property type="entry name" value="Immunoglobulin"/>
    <property type="match status" value="1"/>
</dbReference>
<keyword evidence="4" id="KW-0472">Membrane</keyword>
<dbReference type="Ensembl" id="ENSATET00000078305.1">
    <property type="protein sequence ID" value="ENSATEP00000074650.1"/>
    <property type="gene ID" value="ENSATEG00000031648.1"/>
</dbReference>
<feature type="region of interest" description="Disordered" evidence="3">
    <location>
        <begin position="245"/>
        <end position="268"/>
    </location>
</feature>
<keyword evidence="1 5" id="KW-0732">Signal</keyword>
<evidence type="ECO:0000256" key="2">
    <source>
        <dbReference type="ARBA" id="ARBA00023157"/>
    </source>
</evidence>
<reference evidence="7" key="3">
    <citation type="submission" date="2025-09" db="UniProtKB">
        <authorList>
            <consortium name="Ensembl"/>
        </authorList>
    </citation>
    <scope>IDENTIFICATION</scope>
</reference>
<reference evidence="7" key="2">
    <citation type="submission" date="2025-08" db="UniProtKB">
        <authorList>
            <consortium name="Ensembl"/>
        </authorList>
    </citation>
    <scope>IDENTIFICATION</scope>
</reference>
<dbReference type="InterPro" id="IPR036179">
    <property type="entry name" value="Ig-like_dom_sf"/>
</dbReference>
<keyword evidence="8" id="KW-1185">Reference proteome</keyword>
<dbReference type="PANTHER" id="PTHR11481:SF64">
    <property type="entry name" value="FC RECEPTOR-LIKE PROTEIN 4"/>
    <property type="match status" value="1"/>
</dbReference>
<proteinExistence type="predicted"/>
<dbReference type="InterPro" id="IPR007110">
    <property type="entry name" value="Ig-like_dom"/>
</dbReference>
<protein>
    <recommendedName>
        <fullName evidence="6">Ig-like domain-containing protein</fullName>
    </recommendedName>
</protein>
<dbReference type="GO" id="GO:0006955">
    <property type="term" value="P:immune response"/>
    <property type="evidence" value="ECO:0007669"/>
    <property type="project" value="TreeGrafter"/>
</dbReference>
<evidence type="ECO:0000259" key="6">
    <source>
        <dbReference type="PROSITE" id="PS50835"/>
    </source>
</evidence>
<evidence type="ECO:0000256" key="3">
    <source>
        <dbReference type="SAM" id="MobiDB-lite"/>
    </source>
</evidence>
<dbReference type="SMART" id="SM00409">
    <property type="entry name" value="IG"/>
    <property type="match status" value="2"/>
</dbReference>
<feature type="domain" description="Ig-like" evidence="6">
    <location>
        <begin position="114"/>
        <end position="192"/>
    </location>
</feature>
<keyword evidence="4" id="KW-1133">Transmembrane helix</keyword>
<dbReference type="GeneTree" id="ENSGT01120000272178"/>
<feature type="signal peptide" evidence="5">
    <location>
        <begin position="1"/>
        <end position="27"/>
    </location>
</feature>
<evidence type="ECO:0000256" key="4">
    <source>
        <dbReference type="SAM" id="Phobius"/>
    </source>
</evidence>
<dbReference type="Proteomes" id="UP000265040">
    <property type="component" value="Chromosome 18"/>
</dbReference>
<name>A0AAQ6IC73_ANATE</name>
<reference evidence="7 8" key="1">
    <citation type="submission" date="2021-04" db="EMBL/GenBank/DDBJ databases">
        <authorList>
            <consortium name="Wellcome Sanger Institute Data Sharing"/>
        </authorList>
    </citation>
    <scope>NUCLEOTIDE SEQUENCE [LARGE SCALE GENOMIC DNA]</scope>
</reference>
<accession>A0AAQ6IC73</accession>
<organism evidence="7 8">
    <name type="scientific">Anabas testudineus</name>
    <name type="common">Climbing perch</name>
    <name type="synonym">Anthias testudineus</name>
    <dbReference type="NCBI Taxonomy" id="64144"/>
    <lineage>
        <taxon>Eukaryota</taxon>
        <taxon>Metazoa</taxon>
        <taxon>Chordata</taxon>
        <taxon>Craniata</taxon>
        <taxon>Vertebrata</taxon>
        <taxon>Euteleostomi</taxon>
        <taxon>Actinopterygii</taxon>
        <taxon>Neopterygii</taxon>
        <taxon>Teleostei</taxon>
        <taxon>Neoteleostei</taxon>
        <taxon>Acanthomorphata</taxon>
        <taxon>Anabantaria</taxon>
        <taxon>Anabantiformes</taxon>
        <taxon>Anabantoidei</taxon>
        <taxon>Anabantidae</taxon>
        <taxon>Anabas</taxon>
    </lineage>
</organism>
<dbReference type="InterPro" id="IPR050488">
    <property type="entry name" value="Ig_Fc_receptor"/>
</dbReference>
<keyword evidence="4" id="KW-0812">Transmembrane</keyword>
<keyword evidence="2" id="KW-1015">Disulfide bond</keyword>
<dbReference type="Gene3D" id="2.60.40.10">
    <property type="entry name" value="Immunoglobulins"/>
    <property type="match status" value="2"/>
</dbReference>
<feature type="compositionally biased region" description="Polar residues" evidence="3">
    <location>
        <begin position="257"/>
        <end position="268"/>
    </location>
</feature>
<dbReference type="GO" id="GO:0007166">
    <property type="term" value="P:cell surface receptor signaling pathway"/>
    <property type="evidence" value="ECO:0007669"/>
    <property type="project" value="TreeGrafter"/>
</dbReference>
<dbReference type="InterPro" id="IPR013783">
    <property type="entry name" value="Ig-like_fold"/>
</dbReference>
<evidence type="ECO:0000313" key="8">
    <source>
        <dbReference type="Proteomes" id="UP000265040"/>
    </source>
</evidence>
<feature type="chain" id="PRO_5043456628" description="Ig-like domain-containing protein" evidence="5">
    <location>
        <begin position="28"/>
        <end position="330"/>
    </location>
</feature>
<evidence type="ECO:0000256" key="1">
    <source>
        <dbReference type="ARBA" id="ARBA00022729"/>
    </source>
</evidence>
<feature type="region of interest" description="Disordered" evidence="3">
    <location>
        <begin position="310"/>
        <end position="330"/>
    </location>
</feature>
<evidence type="ECO:0000256" key="5">
    <source>
        <dbReference type="SAM" id="SignalP"/>
    </source>
</evidence>
<dbReference type="GO" id="GO:0004888">
    <property type="term" value="F:transmembrane signaling receptor activity"/>
    <property type="evidence" value="ECO:0007669"/>
    <property type="project" value="TreeGrafter"/>
</dbReference>
<dbReference type="InterPro" id="IPR003599">
    <property type="entry name" value="Ig_sub"/>
</dbReference>
<feature type="transmembrane region" description="Helical" evidence="4">
    <location>
        <begin position="216"/>
        <end position="236"/>
    </location>
</feature>
<dbReference type="PROSITE" id="PS50835">
    <property type="entry name" value="IG_LIKE"/>
    <property type="match status" value="1"/>
</dbReference>
<dbReference type="GO" id="GO:0009897">
    <property type="term" value="C:external side of plasma membrane"/>
    <property type="evidence" value="ECO:0007669"/>
    <property type="project" value="TreeGrafter"/>
</dbReference>
<dbReference type="AlphaFoldDB" id="A0AAQ6IC73"/>